<keyword evidence="3" id="KW-1185">Reference proteome</keyword>
<dbReference type="EMBL" id="KN834764">
    <property type="protein sequence ID" value="KIK63278.1"/>
    <property type="molecule type" value="Genomic_DNA"/>
</dbReference>
<feature type="transmembrane region" description="Helical" evidence="1">
    <location>
        <begin position="46"/>
        <end position="72"/>
    </location>
</feature>
<proteinExistence type="predicted"/>
<protein>
    <submittedName>
        <fullName evidence="2">Uncharacterized protein</fullName>
    </submittedName>
</protein>
<dbReference type="HOGENOM" id="CLU_136327_0_0_1"/>
<dbReference type="OrthoDB" id="2884172at2759"/>
<sequence length="140" mass="15882">MEGLASTLKLSYENNLFLQFIILCRHNHYTMKESAFCRRTRTQNMLLLFVESGAIYCSIQVLYIVLVLLHIYGPANSILSLTLAIFSVIFAFASAFYPITVIILVNMDNTSVIESFHNNEGSHRESYSSGITAQLNFERS</sequence>
<reference evidence="2 3" key="1">
    <citation type="submission" date="2014-04" db="EMBL/GenBank/DDBJ databases">
        <title>Evolutionary Origins and Diversification of the Mycorrhizal Mutualists.</title>
        <authorList>
            <consortium name="DOE Joint Genome Institute"/>
            <consortium name="Mycorrhizal Genomics Consortium"/>
            <person name="Kohler A."/>
            <person name="Kuo A."/>
            <person name="Nagy L.G."/>
            <person name="Floudas D."/>
            <person name="Copeland A."/>
            <person name="Barry K.W."/>
            <person name="Cichocki N."/>
            <person name="Veneault-Fourrey C."/>
            <person name="LaButti K."/>
            <person name="Lindquist E.A."/>
            <person name="Lipzen A."/>
            <person name="Lundell T."/>
            <person name="Morin E."/>
            <person name="Murat C."/>
            <person name="Riley R."/>
            <person name="Ohm R."/>
            <person name="Sun H."/>
            <person name="Tunlid A."/>
            <person name="Henrissat B."/>
            <person name="Grigoriev I.V."/>
            <person name="Hibbett D.S."/>
            <person name="Martin F."/>
        </authorList>
    </citation>
    <scope>NUCLEOTIDE SEQUENCE [LARGE SCALE GENOMIC DNA]</scope>
    <source>
        <strain evidence="2 3">FD-317 M1</strain>
    </source>
</reference>
<dbReference type="AlphaFoldDB" id="A0A0D0D245"/>
<name>A0A0D0D245_9AGAR</name>
<feature type="transmembrane region" description="Helical" evidence="1">
    <location>
        <begin position="78"/>
        <end position="105"/>
    </location>
</feature>
<keyword evidence="1" id="KW-0812">Transmembrane</keyword>
<evidence type="ECO:0000313" key="2">
    <source>
        <dbReference type="EMBL" id="KIK63278.1"/>
    </source>
</evidence>
<accession>A0A0D0D245</accession>
<gene>
    <name evidence="2" type="ORF">GYMLUDRAFT_463331</name>
</gene>
<organism evidence="2 3">
    <name type="scientific">Collybiopsis luxurians FD-317 M1</name>
    <dbReference type="NCBI Taxonomy" id="944289"/>
    <lineage>
        <taxon>Eukaryota</taxon>
        <taxon>Fungi</taxon>
        <taxon>Dikarya</taxon>
        <taxon>Basidiomycota</taxon>
        <taxon>Agaricomycotina</taxon>
        <taxon>Agaricomycetes</taxon>
        <taxon>Agaricomycetidae</taxon>
        <taxon>Agaricales</taxon>
        <taxon>Marasmiineae</taxon>
        <taxon>Omphalotaceae</taxon>
        <taxon>Collybiopsis</taxon>
        <taxon>Collybiopsis luxurians</taxon>
    </lineage>
</organism>
<keyword evidence="1" id="KW-1133">Transmembrane helix</keyword>
<keyword evidence="1" id="KW-0472">Membrane</keyword>
<evidence type="ECO:0000313" key="3">
    <source>
        <dbReference type="Proteomes" id="UP000053593"/>
    </source>
</evidence>
<dbReference type="Proteomes" id="UP000053593">
    <property type="component" value="Unassembled WGS sequence"/>
</dbReference>
<evidence type="ECO:0000256" key="1">
    <source>
        <dbReference type="SAM" id="Phobius"/>
    </source>
</evidence>